<evidence type="ECO:0000313" key="2">
    <source>
        <dbReference type="Proteomes" id="UP000034681"/>
    </source>
</evidence>
<proteinExistence type="predicted"/>
<dbReference type="EMBL" id="AJTX02000002">
    <property type="protein sequence ID" value="KKJ01566.1"/>
    <property type="molecule type" value="Genomic_DNA"/>
</dbReference>
<protein>
    <submittedName>
        <fullName evidence="1">Uncharacterized protein</fullName>
    </submittedName>
</protein>
<organism evidence="1 2">
    <name type="scientific">Prochlorothrix hollandica PCC 9006 = CALU 1027</name>
    <dbReference type="NCBI Taxonomy" id="317619"/>
    <lineage>
        <taxon>Bacteria</taxon>
        <taxon>Bacillati</taxon>
        <taxon>Cyanobacteriota</taxon>
        <taxon>Cyanophyceae</taxon>
        <taxon>Prochlorotrichales</taxon>
        <taxon>Prochlorotrichaceae</taxon>
        <taxon>Prochlorothrix</taxon>
    </lineage>
</organism>
<accession>A0A0M2PYQ4</accession>
<name>A0A0M2PYQ4_PROHO</name>
<gene>
    <name evidence="1" type="ORF">PROH_04540</name>
</gene>
<dbReference type="STRING" id="317619.GCA_000332315_04189"/>
<sequence length="101" mass="12235">MAVIEARNEQEDLKGERIKEFESKIQDLFNYVRDSDEGKRLIVKIKSDVAEDQIYDDFAKIYRKYKILNRKAVGDYFFKEMEDLINKLCDDFEQTVRHFRE</sequence>
<dbReference type="eggNOG" id="COG0610">
    <property type="taxonomic scope" value="Bacteria"/>
</dbReference>
<evidence type="ECO:0000313" key="1">
    <source>
        <dbReference type="EMBL" id="KKJ01566.1"/>
    </source>
</evidence>
<dbReference type="AlphaFoldDB" id="A0A0M2PYQ4"/>
<dbReference type="Proteomes" id="UP000034681">
    <property type="component" value="Unassembled WGS sequence"/>
</dbReference>
<keyword evidence="2" id="KW-1185">Reference proteome</keyword>
<reference evidence="1" key="1">
    <citation type="submission" date="2012-04" db="EMBL/GenBank/DDBJ databases">
        <authorList>
            <person name="Borisov I.G."/>
            <person name="Ivanikova N.V."/>
            <person name="Pinevich A.V."/>
        </authorList>
    </citation>
    <scope>NUCLEOTIDE SEQUENCE</scope>
    <source>
        <strain evidence="1">CALU 1027</strain>
    </source>
</reference>
<dbReference type="RefSeq" id="WP_017714320.1">
    <property type="nucleotide sequence ID" value="NZ_KB235941.1"/>
</dbReference>
<comment type="caution">
    <text evidence="1">The sequence shown here is derived from an EMBL/GenBank/DDBJ whole genome shotgun (WGS) entry which is preliminary data.</text>
</comment>